<keyword evidence="1" id="KW-1133">Transmembrane helix</keyword>
<protein>
    <submittedName>
        <fullName evidence="2">Uncharacterized protein</fullName>
    </submittedName>
</protein>
<keyword evidence="1" id="KW-0472">Membrane</keyword>
<gene>
    <name evidence="2" type="ORF">AGLY_010814</name>
</gene>
<keyword evidence="1" id="KW-0812">Transmembrane</keyword>
<dbReference type="Proteomes" id="UP000475862">
    <property type="component" value="Unassembled WGS sequence"/>
</dbReference>
<evidence type="ECO:0000313" key="3">
    <source>
        <dbReference type="Proteomes" id="UP000475862"/>
    </source>
</evidence>
<reference evidence="2 3" key="1">
    <citation type="submission" date="2019-08" db="EMBL/GenBank/DDBJ databases">
        <title>The genome of the soybean aphid Biotype 1, its phylome, world population structure and adaptation to the North American continent.</title>
        <authorList>
            <person name="Giordano R."/>
            <person name="Donthu R.K."/>
            <person name="Hernandez A.G."/>
            <person name="Wright C.L."/>
            <person name="Zimin A.V."/>
        </authorList>
    </citation>
    <scope>NUCLEOTIDE SEQUENCE [LARGE SCALE GENOMIC DNA]</scope>
    <source>
        <tissue evidence="2">Whole aphids</tissue>
    </source>
</reference>
<proteinExistence type="predicted"/>
<organism evidence="2 3">
    <name type="scientific">Aphis glycines</name>
    <name type="common">Soybean aphid</name>
    <dbReference type="NCBI Taxonomy" id="307491"/>
    <lineage>
        <taxon>Eukaryota</taxon>
        <taxon>Metazoa</taxon>
        <taxon>Ecdysozoa</taxon>
        <taxon>Arthropoda</taxon>
        <taxon>Hexapoda</taxon>
        <taxon>Insecta</taxon>
        <taxon>Pterygota</taxon>
        <taxon>Neoptera</taxon>
        <taxon>Paraneoptera</taxon>
        <taxon>Hemiptera</taxon>
        <taxon>Sternorrhyncha</taxon>
        <taxon>Aphidomorpha</taxon>
        <taxon>Aphidoidea</taxon>
        <taxon>Aphididae</taxon>
        <taxon>Aphidini</taxon>
        <taxon>Aphis</taxon>
        <taxon>Aphis</taxon>
    </lineage>
</organism>
<keyword evidence="3" id="KW-1185">Reference proteome</keyword>
<evidence type="ECO:0000313" key="2">
    <source>
        <dbReference type="EMBL" id="KAE9531608.1"/>
    </source>
</evidence>
<name>A0A6G0TF16_APHGL</name>
<feature type="transmembrane region" description="Helical" evidence="1">
    <location>
        <begin position="148"/>
        <end position="171"/>
    </location>
</feature>
<dbReference type="AlphaFoldDB" id="A0A6G0TF16"/>
<accession>A0A6G0TF16</accession>
<evidence type="ECO:0000256" key="1">
    <source>
        <dbReference type="SAM" id="Phobius"/>
    </source>
</evidence>
<sequence length="261" mass="30379">MITTDDGAKHFATIHRCEAERSIIVNTPYSVPYIFPLRSTQKFSVKFLKTREIICLQYPVYYRRIYFCRRQDECGNIHLCRKRIVHLTPLNICKSNSISELKSPVTSKNRLFIPHNCFFRPWLNNTCEILRLSLWDNLMTEFTKSNELSVVLCNIIISPVLFTLKIISLFIKSQFYYGRPLFCFFKLSRQNVFVLLDLKVKMKVNGFKSHGCLYYYYLLPLSKINNTTGSNDTHRTLGHNDSLPSCAFGGGHTLRAKYGSK</sequence>
<dbReference type="EMBL" id="VYZN01000041">
    <property type="protein sequence ID" value="KAE9531608.1"/>
    <property type="molecule type" value="Genomic_DNA"/>
</dbReference>
<comment type="caution">
    <text evidence="2">The sequence shown here is derived from an EMBL/GenBank/DDBJ whole genome shotgun (WGS) entry which is preliminary data.</text>
</comment>